<accession>A0RUH6</accession>
<dbReference type="HOGENOM" id="CLU_736967_0_0_2"/>
<evidence type="ECO:0000256" key="3">
    <source>
        <dbReference type="PROSITE-ProRule" id="PRU00339"/>
    </source>
</evidence>
<dbReference type="PROSITE" id="PS50005">
    <property type="entry name" value="TPR"/>
    <property type="match status" value="3"/>
</dbReference>
<dbReference type="Gene3D" id="1.25.40.10">
    <property type="entry name" value="Tetratricopeptide repeat domain"/>
    <property type="match status" value="2"/>
</dbReference>
<keyword evidence="6" id="KW-1185">Reference proteome</keyword>
<evidence type="ECO:0000313" key="6">
    <source>
        <dbReference type="Proteomes" id="UP000000758"/>
    </source>
</evidence>
<protein>
    <submittedName>
        <fullName evidence="5">TPR repeat protein</fullName>
    </submittedName>
</protein>
<evidence type="ECO:0000256" key="2">
    <source>
        <dbReference type="ARBA" id="ARBA00022803"/>
    </source>
</evidence>
<feature type="repeat" description="TPR" evidence="3">
    <location>
        <begin position="30"/>
        <end position="63"/>
    </location>
</feature>
<dbReference type="Proteomes" id="UP000000758">
    <property type="component" value="Chromosome"/>
</dbReference>
<dbReference type="InterPro" id="IPR019734">
    <property type="entry name" value="TPR_rpt"/>
</dbReference>
<dbReference type="STRING" id="414004.CENSYa_0357"/>
<reference evidence="5 6" key="1">
    <citation type="journal article" date="2006" name="Proc. Natl. Acad. Sci. U.S.A.">
        <title>Genomic analysis of the uncultivated marine crenarchaeote Cenarchaeum symbiosum.</title>
        <authorList>
            <person name="Hallam S.J."/>
            <person name="Konstantinidis K.T."/>
            <person name="Putnam N."/>
            <person name="Schleper C."/>
            <person name="Watanabe Y."/>
            <person name="Sugahara J."/>
            <person name="Preston C."/>
            <person name="de la Torre J."/>
            <person name="Richardson P.M."/>
            <person name="DeLong E.F."/>
        </authorList>
    </citation>
    <scope>NUCLEOTIDE SEQUENCE [LARGE SCALE GENOMIC DNA]</scope>
    <source>
        <strain evidence="6">A</strain>
    </source>
</reference>
<keyword evidence="1" id="KW-0677">Repeat</keyword>
<feature type="repeat" description="TPR" evidence="3">
    <location>
        <begin position="64"/>
        <end position="97"/>
    </location>
</feature>
<dbReference type="KEGG" id="csy:CENSYa_0357"/>
<dbReference type="PANTHER" id="PTHR44943:SF4">
    <property type="entry name" value="TPR REPEAT-CONTAINING PROTEIN MJ0798"/>
    <property type="match status" value="1"/>
</dbReference>
<dbReference type="NCBIfam" id="NF047558">
    <property type="entry name" value="TPR_END_plus"/>
    <property type="match status" value="1"/>
</dbReference>
<keyword evidence="2 3" id="KW-0802">TPR repeat</keyword>
<dbReference type="SUPFAM" id="SSF48452">
    <property type="entry name" value="TPR-like"/>
    <property type="match status" value="1"/>
</dbReference>
<dbReference type="Pfam" id="PF14559">
    <property type="entry name" value="TPR_19"/>
    <property type="match status" value="1"/>
</dbReference>
<sequence>MKEAGESRPARAPPRPKKAGTDLTDSDYQRRKLHKKGVNLMADEKLDDAAEAFEQALRYDPENVDTLIKLGYAKFHLDDYTDALKVYDRILDIDVTNAETWNLKSLIHYEQKNYAKALDCVEKAIDSDPTYGMAWYNKGCYLSLLMQIPEAIESLKRSIEIDVKNARKSVKDRDFANVRAEDGFRRIVEVVVIESVRQGYHTIGAIVWTTFLSKADTEDALLKLLEKGLIVKGEKKEGLQRIPIYDLSPDIASRVGTEKRSLLGLRRKKLPAPVRNLKELGQTIQEIKAAIEDEDVDALIRSFDDLIDPKKFGEHMIGQFLEEHREIRLWKIRLKDHGVGFLQDNKKKMSAVFDNIETAVTKQLRSEIA</sequence>
<dbReference type="EMBL" id="DP000238">
    <property type="protein sequence ID" value="ABK76993.1"/>
    <property type="molecule type" value="Genomic_DNA"/>
</dbReference>
<dbReference type="InterPro" id="IPR051685">
    <property type="entry name" value="Ycf3/AcsC/BcsC/TPR_MFPF"/>
</dbReference>
<dbReference type="EnsemblBacteria" id="ABK76993">
    <property type="protein sequence ID" value="ABK76993"/>
    <property type="gene ID" value="CENSYa_0357"/>
</dbReference>
<organism evidence="5 6">
    <name type="scientific">Cenarchaeum symbiosum (strain A)</name>
    <dbReference type="NCBI Taxonomy" id="414004"/>
    <lineage>
        <taxon>Archaea</taxon>
        <taxon>Nitrososphaerota</taxon>
        <taxon>Candidatus Cenarchaeales</taxon>
        <taxon>Candidatus Cenarchaeaceae</taxon>
        <taxon>Candidatus Cenarchaeum</taxon>
    </lineage>
</organism>
<feature type="repeat" description="TPR" evidence="3">
    <location>
        <begin position="98"/>
        <end position="131"/>
    </location>
</feature>
<feature type="region of interest" description="Disordered" evidence="4">
    <location>
        <begin position="1"/>
        <end position="28"/>
    </location>
</feature>
<dbReference type="InterPro" id="IPR011990">
    <property type="entry name" value="TPR-like_helical_dom_sf"/>
</dbReference>
<dbReference type="PANTHER" id="PTHR44943">
    <property type="entry name" value="CELLULOSE SYNTHASE OPERON PROTEIN C"/>
    <property type="match status" value="1"/>
</dbReference>
<dbReference type="SMART" id="SM00028">
    <property type="entry name" value="TPR"/>
    <property type="match status" value="4"/>
</dbReference>
<gene>
    <name evidence="5" type="ordered locus">CENSYa_0357</name>
</gene>
<dbReference type="Pfam" id="PF13431">
    <property type="entry name" value="TPR_17"/>
    <property type="match status" value="1"/>
</dbReference>
<dbReference type="PATRIC" id="fig|414004.10.peg.318"/>
<evidence type="ECO:0000313" key="5">
    <source>
        <dbReference type="EMBL" id="ABK76993.1"/>
    </source>
</evidence>
<name>A0RUH6_CENSY</name>
<evidence type="ECO:0000256" key="1">
    <source>
        <dbReference type="ARBA" id="ARBA00022737"/>
    </source>
</evidence>
<evidence type="ECO:0000256" key="4">
    <source>
        <dbReference type="SAM" id="MobiDB-lite"/>
    </source>
</evidence>
<dbReference type="AlphaFoldDB" id="A0RUH6"/>
<proteinExistence type="predicted"/>